<dbReference type="Proteomes" id="UP000681722">
    <property type="component" value="Unassembled WGS sequence"/>
</dbReference>
<organism evidence="1 3">
    <name type="scientific">Didymodactylos carnosus</name>
    <dbReference type="NCBI Taxonomy" id="1234261"/>
    <lineage>
        <taxon>Eukaryota</taxon>
        <taxon>Metazoa</taxon>
        <taxon>Spiralia</taxon>
        <taxon>Gnathifera</taxon>
        <taxon>Rotifera</taxon>
        <taxon>Eurotatoria</taxon>
        <taxon>Bdelloidea</taxon>
        <taxon>Philodinida</taxon>
        <taxon>Philodinidae</taxon>
        <taxon>Didymodactylos</taxon>
    </lineage>
</organism>
<sequence length="183" mass="21663">MANASNVQCTKCTKNAGITTCDGCLAKLCRRCFNDHRQDLSKEFDNVVYEHDMLKQELETPNKNYSHHLLKQIDDWKKDSIDKINQLADLCRTDVVKLLDKNKNQLTDRFRKISNKLRKGRDDEDYVERDLNKWMTDLKDLKDELIKPSNFRVEEDNQRSPWIQKIRVHEDFYDPAKVEDGKS</sequence>
<name>A0A814PTR9_9BILA</name>
<dbReference type="Proteomes" id="UP000663829">
    <property type="component" value="Unassembled WGS sequence"/>
</dbReference>
<gene>
    <name evidence="1" type="ORF">GPM918_LOCUS19195</name>
    <name evidence="2" type="ORF">SRO942_LOCUS19192</name>
</gene>
<dbReference type="EMBL" id="CAJNOQ010005750">
    <property type="protein sequence ID" value="CAF1110292.1"/>
    <property type="molecule type" value="Genomic_DNA"/>
</dbReference>
<protein>
    <recommendedName>
        <fullName evidence="4">B box-type domain-containing protein</fullName>
    </recommendedName>
</protein>
<evidence type="ECO:0000313" key="3">
    <source>
        <dbReference type="Proteomes" id="UP000663829"/>
    </source>
</evidence>
<proteinExistence type="predicted"/>
<accession>A0A814PTR9</accession>
<evidence type="ECO:0000313" key="2">
    <source>
        <dbReference type="EMBL" id="CAF3874667.1"/>
    </source>
</evidence>
<evidence type="ECO:0008006" key="4">
    <source>
        <dbReference type="Google" id="ProtNLM"/>
    </source>
</evidence>
<comment type="caution">
    <text evidence="1">The sequence shown here is derived from an EMBL/GenBank/DDBJ whole genome shotgun (WGS) entry which is preliminary data.</text>
</comment>
<dbReference type="EMBL" id="CAJOBC010005750">
    <property type="protein sequence ID" value="CAF3874667.1"/>
    <property type="molecule type" value="Genomic_DNA"/>
</dbReference>
<evidence type="ECO:0000313" key="1">
    <source>
        <dbReference type="EMBL" id="CAF1110292.1"/>
    </source>
</evidence>
<reference evidence="1" key="1">
    <citation type="submission" date="2021-02" db="EMBL/GenBank/DDBJ databases">
        <authorList>
            <person name="Nowell W R."/>
        </authorList>
    </citation>
    <scope>NUCLEOTIDE SEQUENCE</scope>
</reference>
<dbReference type="AlphaFoldDB" id="A0A814PTR9"/>
<keyword evidence="3" id="KW-1185">Reference proteome</keyword>